<dbReference type="InterPro" id="IPR011044">
    <property type="entry name" value="Quino_amine_DH_bsu"/>
</dbReference>
<dbReference type="EMBL" id="MU864953">
    <property type="protein sequence ID" value="KAK4463954.1"/>
    <property type="molecule type" value="Genomic_DNA"/>
</dbReference>
<keyword evidence="3" id="KW-1185">Reference proteome</keyword>
<dbReference type="AlphaFoldDB" id="A0AAV9HT07"/>
<evidence type="ECO:0000313" key="3">
    <source>
        <dbReference type="Proteomes" id="UP001321749"/>
    </source>
</evidence>
<comment type="caution">
    <text evidence="2">The sequence shown here is derived from an EMBL/GenBank/DDBJ whole genome shotgun (WGS) entry which is preliminary data.</text>
</comment>
<protein>
    <recommendedName>
        <fullName evidence="4">Methanethiol oxidase</fullName>
    </recommendedName>
</protein>
<feature type="chain" id="PRO_5043888811" description="Methanethiol oxidase" evidence="1">
    <location>
        <begin position="22"/>
        <end position="485"/>
    </location>
</feature>
<proteinExistence type="predicted"/>
<feature type="signal peptide" evidence="1">
    <location>
        <begin position="1"/>
        <end position="21"/>
    </location>
</feature>
<keyword evidence="1" id="KW-0732">Signal</keyword>
<evidence type="ECO:0000256" key="1">
    <source>
        <dbReference type="SAM" id="SignalP"/>
    </source>
</evidence>
<name>A0AAV9HT07_9PEZI</name>
<dbReference type="Gene3D" id="2.130.10.10">
    <property type="entry name" value="YVTN repeat-like/Quinoprotein amine dehydrogenase"/>
    <property type="match status" value="1"/>
</dbReference>
<accession>A0AAV9HT07</accession>
<gene>
    <name evidence="2" type="ORF">QBC42DRAFT_322067</name>
</gene>
<sequence length="485" mass="52424">MHSSLLGFALLGHLVSYLASATPVVGPTEKRNPLGISLPNSLIPAIPGVTVPLLTDNAIPLPILQLPTPPLPSEPFELANIRPKKIGYFWTGAGDNKHKDFLATLSLDDDTFGKIIALTDVPTSGNSPHHLGTSLDGKTLIGGGLLSLLKTQDTAFYFDTSNPYSPKFSHSNRAILSSITDEIRAKPGGGFYITYMGSAVGTSPGRLVETDARGNIIHEWPETTDVKSTLNILGEQFSPHGLAVDFDKQIALTSDFVVPLSILKPTLGIQRANTLRLFNLRDHSIISTITIPNGQGIQDVKFIPGNGETAALATAVGLGQVWIIYPFRFDSSGKQGVAELLFDFGSKAKDSVAIYSDITDDGKFAYFTFTLGNHVAALDISDLNNVKRLDDPNETQPIIGPHYVKISPDKKNLLVTGYFVQAGDISVLNTPGDYKAHWIDILPNGGLSFNRTVDFENIFTKTRGGARPHSAVIFDLSDPQNPKYY</sequence>
<reference evidence="2" key="2">
    <citation type="submission" date="2023-06" db="EMBL/GenBank/DDBJ databases">
        <authorList>
            <consortium name="Lawrence Berkeley National Laboratory"/>
            <person name="Mondo S.J."/>
            <person name="Hensen N."/>
            <person name="Bonometti L."/>
            <person name="Westerberg I."/>
            <person name="Brannstrom I.O."/>
            <person name="Guillou S."/>
            <person name="Cros-Aarteil S."/>
            <person name="Calhoun S."/>
            <person name="Haridas S."/>
            <person name="Kuo A."/>
            <person name="Pangilinan J."/>
            <person name="Riley R."/>
            <person name="Labutti K."/>
            <person name="Andreopoulos B."/>
            <person name="Lipzen A."/>
            <person name="Chen C."/>
            <person name="Yanf M."/>
            <person name="Daum C."/>
            <person name="Ng V."/>
            <person name="Clum A."/>
            <person name="Steindorff A."/>
            <person name="Ohm R."/>
            <person name="Martin F."/>
            <person name="Silar P."/>
            <person name="Natvig D."/>
            <person name="Lalanne C."/>
            <person name="Gautier V."/>
            <person name="Ament-Velasquez S.L."/>
            <person name="Kruys A."/>
            <person name="Hutchinson M.I."/>
            <person name="Powell A.J."/>
            <person name="Barry K."/>
            <person name="Miller A.N."/>
            <person name="Grigoriev I.V."/>
            <person name="Debuchy R."/>
            <person name="Gladieux P."/>
            <person name="Thoren M.H."/>
            <person name="Johannesson H."/>
        </authorList>
    </citation>
    <scope>NUCLEOTIDE SEQUENCE</scope>
    <source>
        <strain evidence="2">PSN324</strain>
    </source>
</reference>
<dbReference type="Proteomes" id="UP001321749">
    <property type="component" value="Unassembled WGS sequence"/>
</dbReference>
<reference evidence="2" key="1">
    <citation type="journal article" date="2023" name="Mol. Phylogenet. Evol.">
        <title>Genome-scale phylogeny and comparative genomics of the fungal order Sordariales.</title>
        <authorList>
            <person name="Hensen N."/>
            <person name="Bonometti L."/>
            <person name="Westerberg I."/>
            <person name="Brannstrom I.O."/>
            <person name="Guillou S."/>
            <person name="Cros-Aarteil S."/>
            <person name="Calhoun S."/>
            <person name="Haridas S."/>
            <person name="Kuo A."/>
            <person name="Mondo S."/>
            <person name="Pangilinan J."/>
            <person name="Riley R."/>
            <person name="LaButti K."/>
            <person name="Andreopoulos B."/>
            <person name="Lipzen A."/>
            <person name="Chen C."/>
            <person name="Yan M."/>
            <person name="Daum C."/>
            <person name="Ng V."/>
            <person name="Clum A."/>
            <person name="Steindorff A."/>
            <person name="Ohm R.A."/>
            <person name="Martin F."/>
            <person name="Silar P."/>
            <person name="Natvig D.O."/>
            <person name="Lalanne C."/>
            <person name="Gautier V."/>
            <person name="Ament-Velasquez S.L."/>
            <person name="Kruys A."/>
            <person name="Hutchinson M.I."/>
            <person name="Powell A.J."/>
            <person name="Barry K."/>
            <person name="Miller A.N."/>
            <person name="Grigoriev I.V."/>
            <person name="Debuchy R."/>
            <person name="Gladieux P."/>
            <person name="Hiltunen Thoren M."/>
            <person name="Johannesson H."/>
        </authorList>
    </citation>
    <scope>NUCLEOTIDE SEQUENCE</scope>
    <source>
        <strain evidence="2">PSN324</strain>
    </source>
</reference>
<dbReference type="SUPFAM" id="SSF50969">
    <property type="entry name" value="YVTN repeat-like/Quinoprotein amine dehydrogenase"/>
    <property type="match status" value="1"/>
</dbReference>
<evidence type="ECO:0008006" key="4">
    <source>
        <dbReference type="Google" id="ProtNLM"/>
    </source>
</evidence>
<evidence type="ECO:0000313" key="2">
    <source>
        <dbReference type="EMBL" id="KAK4463954.1"/>
    </source>
</evidence>
<organism evidence="2 3">
    <name type="scientific">Cladorrhinum samala</name>
    <dbReference type="NCBI Taxonomy" id="585594"/>
    <lineage>
        <taxon>Eukaryota</taxon>
        <taxon>Fungi</taxon>
        <taxon>Dikarya</taxon>
        <taxon>Ascomycota</taxon>
        <taxon>Pezizomycotina</taxon>
        <taxon>Sordariomycetes</taxon>
        <taxon>Sordariomycetidae</taxon>
        <taxon>Sordariales</taxon>
        <taxon>Podosporaceae</taxon>
        <taxon>Cladorrhinum</taxon>
    </lineage>
</organism>
<dbReference type="InterPro" id="IPR015943">
    <property type="entry name" value="WD40/YVTN_repeat-like_dom_sf"/>
</dbReference>